<dbReference type="AlphaFoldDB" id="A0AAD4R6Q5"/>
<name>A0AAD4R6Q5_9BILA</name>
<evidence type="ECO:0000313" key="3">
    <source>
        <dbReference type="Proteomes" id="UP001201812"/>
    </source>
</evidence>
<protein>
    <submittedName>
        <fullName evidence="2">Uncharacterized protein</fullName>
    </submittedName>
</protein>
<evidence type="ECO:0000256" key="1">
    <source>
        <dbReference type="SAM" id="SignalP"/>
    </source>
</evidence>
<organism evidence="2 3">
    <name type="scientific">Ditylenchus destructor</name>
    <dbReference type="NCBI Taxonomy" id="166010"/>
    <lineage>
        <taxon>Eukaryota</taxon>
        <taxon>Metazoa</taxon>
        <taxon>Ecdysozoa</taxon>
        <taxon>Nematoda</taxon>
        <taxon>Chromadorea</taxon>
        <taxon>Rhabditida</taxon>
        <taxon>Tylenchina</taxon>
        <taxon>Tylenchomorpha</taxon>
        <taxon>Sphaerularioidea</taxon>
        <taxon>Anguinidae</taxon>
        <taxon>Anguininae</taxon>
        <taxon>Ditylenchus</taxon>
    </lineage>
</organism>
<gene>
    <name evidence="2" type="ORF">DdX_09255</name>
</gene>
<reference evidence="2" key="1">
    <citation type="submission" date="2022-01" db="EMBL/GenBank/DDBJ databases">
        <title>Genome Sequence Resource for Two Populations of Ditylenchus destructor, the Migratory Endoparasitic Phytonematode.</title>
        <authorList>
            <person name="Zhang H."/>
            <person name="Lin R."/>
            <person name="Xie B."/>
        </authorList>
    </citation>
    <scope>NUCLEOTIDE SEQUENCE</scope>
    <source>
        <strain evidence="2">BazhouSP</strain>
    </source>
</reference>
<dbReference type="EMBL" id="JAKKPZ010000016">
    <property type="protein sequence ID" value="KAI1713182.1"/>
    <property type="molecule type" value="Genomic_DNA"/>
</dbReference>
<dbReference type="Proteomes" id="UP001201812">
    <property type="component" value="Unassembled WGS sequence"/>
</dbReference>
<sequence>MQKSTASLIFCLCIISEANLIQNKDQAFKATAVKNDTAIDDDPDNDDKHNCRPICKFLNLEDLQRKYGIGFGIGWSKYGNTTRSFGICICDGEIDKSGTSNKRKCLKALMCD</sequence>
<keyword evidence="1" id="KW-0732">Signal</keyword>
<proteinExistence type="predicted"/>
<keyword evidence="3" id="KW-1185">Reference proteome</keyword>
<accession>A0AAD4R6Q5</accession>
<feature type="chain" id="PRO_5042208698" evidence="1">
    <location>
        <begin position="19"/>
        <end position="112"/>
    </location>
</feature>
<evidence type="ECO:0000313" key="2">
    <source>
        <dbReference type="EMBL" id="KAI1713182.1"/>
    </source>
</evidence>
<comment type="caution">
    <text evidence="2">The sequence shown here is derived from an EMBL/GenBank/DDBJ whole genome shotgun (WGS) entry which is preliminary data.</text>
</comment>
<feature type="signal peptide" evidence="1">
    <location>
        <begin position="1"/>
        <end position="18"/>
    </location>
</feature>